<comment type="similarity">
    <text evidence="2">Belongs to the major facilitator superfamily.</text>
</comment>
<keyword evidence="3" id="KW-0813">Transport</keyword>
<sequence length="447" mass="48038">MISKTTVIAPTPSMIARAFVVCWIALFAAGFAMMLKLCLSGTLKAVFFDTTSPLTSAAMVGSIMGITYLGFAICNSLLPPFIDALNIKRVLFVGLLIFNAGIAVMITAVPGSESAYQVLWTGALLHGIGWGCIESVVNPVVPSLYPHDKAAKLNRLHTSWPLGWILAGLLSITLEKYEFGWDYMFALAFVPATIALIMMFFVQFPPTERVTNGVSFKGMWKEVALKPGIFVLVGVMFLALACEVVPQNWLDIVVGQTSGIKGTWLLIYVAIAYFFARSIAEYVLKKVHAVTILIFACLAISLALIGLAHSHSTVQTLLAAALLGVGGSLLWPNMLAVASERYPNTGALGIGMLCAAGMASGYVFVPWVGGLYDGFKIEAAGGAEAFKALVPDSAEWLKVNAYAAVKSFELFAVLPLVLALYFFVDHRLVVRKKSKGNTVCHSNFAGQ</sequence>
<dbReference type="GO" id="GO:0012505">
    <property type="term" value="C:endomembrane system"/>
    <property type="evidence" value="ECO:0007669"/>
    <property type="project" value="UniProtKB-SubCell"/>
</dbReference>
<dbReference type="InterPro" id="IPR036259">
    <property type="entry name" value="MFS_trans_sf"/>
</dbReference>
<evidence type="ECO:0000256" key="1">
    <source>
        <dbReference type="ARBA" id="ARBA00004127"/>
    </source>
</evidence>
<evidence type="ECO:0000259" key="8">
    <source>
        <dbReference type="PROSITE" id="PS50850"/>
    </source>
</evidence>
<organism evidence="9 10">
    <name type="scientific">Metapseudomonas lalkuanensis</name>
    <dbReference type="NCBI Taxonomy" id="2604832"/>
    <lineage>
        <taxon>Bacteria</taxon>
        <taxon>Pseudomonadati</taxon>
        <taxon>Pseudomonadota</taxon>
        <taxon>Gammaproteobacteria</taxon>
        <taxon>Pseudomonadales</taxon>
        <taxon>Pseudomonadaceae</taxon>
        <taxon>Metapseudomonas</taxon>
    </lineage>
</organism>
<dbReference type="Gene3D" id="1.20.1250.20">
    <property type="entry name" value="MFS general substrate transporter like domains"/>
    <property type="match status" value="2"/>
</dbReference>
<keyword evidence="10" id="KW-1185">Reference proteome</keyword>
<dbReference type="InterPro" id="IPR051788">
    <property type="entry name" value="MFS_Transporter"/>
</dbReference>
<dbReference type="KEGG" id="plal:FXN65_20255"/>
<feature type="transmembrane region" description="Helical" evidence="7">
    <location>
        <begin position="56"/>
        <end position="78"/>
    </location>
</feature>
<feature type="transmembrane region" description="Helical" evidence="7">
    <location>
        <begin position="287"/>
        <end position="308"/>
    </location>
</feature>
<dbReference type="PROSITE" id="PS50850">
    <property type="entry name" value="MFS"/>
    <property type="match status" value="1"/>
</dbReference>
<dbReference type="InterPro" id="IPR011701">
    <property type="entry name" value="MFS"/>
</dbReference>
<accession>A0A5J6QP89</accession>
<gene>
    <name evidence="9" type="ORF">FXN65_20255</name>
</gene>
<evidence type="ECO:0000256" key="6">
    <source>
        <dbReference type="ARBA" id="ARBA00023136"/>
    </source>
</evidence>
<dbReference type="EMBL" id="CP043311">
    <property type="protein sequence ID" value="QEY64274.1"/>
    <property type="molecule type" value="Genomic_DNA"/>
</dbReference>
<comment type="subcellular location">
    <subcellularLocation>
        <location evidence="1">Endomembrane system</location>
        <topology evidence="1">Multi-pass membrane protein</topology>
    </subcellularLocation>
</comment>
<feature type="transmembrane region" description="Helical" evidence="7">
    <location>
        <begin position="347"/>
        <end position="365"/>
    </location>
</feature>
<dbReference type="SUPFAM" id="SSF103473">
    <property type="entry name" value="MFS general substrate transporter"/>
    <property type="match status" value="1"/>
</dbReference>
<dbReference type="InterPro" id="IPR020846">
    <property type="entry name" value="MFS_dom"/>
</dbReference>
<feature type="domain" description="Major facilitator superfamily (MFS) profile" evidence="8">
    <location>
        <begin position="18"/>
        <end position="427"/>
    </location>
</feature>
<name>A0A5J6QP89_9GAMM</name>
<feature type="transmembrane region" description="Helical" evidence="7">
    <location>
        <begin position="401"/>
        <end position="424"/>
    </location>
</feature>
<dbReference type="GO" id="GO:0016020">
    <property type="term" value="C:membrane"/>
    <property type="evidence" value="ECO:0007669"/>
    <property type="project" value="TreeGrafter"/>
</dbReference>
<feature type="transmembrane region" description="Helical" evidence="7">
    <location>
        <begin position="223"/>
        <end position="241"/>
    </location>
</feature>
<feature type="transmembrane region" description="Helical" evidence="7">
    <location>
        <begin position="253"/>
        <end position="275"/>
    </location>
</feature>
<feature type="transmembrane region" description="Helical" evidence="7">
    <location>
        <begin position="158"/>
        <end position="177"/>
    </location>
</feature>
<feature type="transmembrane region" description="Helical" evidence="7">
    <location>
        <begin position="115"/>
        <end position="137"/>
    </location>
</feature>
<keyword evidence="6 7" id="KW-0472">Membrane</keyword>
<evidence type="ECO:0000256" key="3">
    <source>
        <dbReference type="ARBA" id="ARBA00022448"/>
    </source>
</evidence>
<dbReference type="PANTHER" id="PTHR23514:SF3">
    <property type="entry name" value="BYPASS OF STOP CODON PROTEIN 6"/>
    <property type="match status" value="1"/>
</dbReference>
<reference evidence="9 10" key="1">
    <citation type="submission" date="2019-08" db="EMBL/GenBank/DDBJ databases">
        <title>Whole-genome Sequencing of e-waste polymer degrading bacterium Pseudomonas sp. strain PE08.</title>
        <authorList>
            <person name="Kirdat K."/>
            <person name="Debbarma P."/>
            <person name="Narawade N."/>
            <person name="Suyal D."/>
            <person name="Thorat V."/>
            <person name="Shouche Y."/>
            <person name="Goel R."/>
            <person name="Yadav A."/>
        </authorList>
    </citation>
    <scope>NUCLEOTIDE SEQUENCE [LARGE SCALE GENOMIC DNA]</scope>
    <source>
        <strain evidence="9 10">PE08</strain>
    </source>
</reference>
<dbReference type="GO" id="GO:0022857">
    <property type="term" value="F:transmembrane transporter activity"/>
    <property type="evidence" value="ECO:0007669"/>
    <property type="project" value="InterPro"/>
</dbReference>
<dbReference type="RefSeq" id="WP_151135758.1">
    <property type="nucleotide sequence ID" value="NZ_CP043311.1"/>
</dbReference>
<evidence type="ECO:0000256" key="4">
    <source>
        <dbReference type="ARBA" id="ARBA00022692"/>
    </source>
</evidence>
<feature type="transmembrane region" description="Helical" evidence="7">
    <location>
        <begin position="314"/>
        <end position="335"/>
    </location>
</feature>
<keyword evidence="4 7" id="KW-0812">Transmembrane</keyword>
<evidence type="ECO:0000313" key="10">
    <source>
        <dbReference type="Proteomes" id="UP000327179"/>
    </source>
</evidence>
<evidence type="ECO:0000313" key="9">
    <source>
        <dbReference type="EMBL" id="QEY64274.1"/>
    </source>
</evidence>
<evidence type="ECO:0000256" key="2">
    <source>
        <dbReference type="ARBA" id="ARBA00008335"/>
    </source>
</evidence>
<proteinExistence type="inferred from homology"/>
<dbReference type="Proteomes" id="UP000327179">
    <property type="component" value="Chromosome"/>
</dbReference>
<evidence type="ECO:0000256" key="7">
    <source>
        <dbReference type="SAM" id="Phobius"/>
    </source>
</evidence>
<feature type="transmembrane region" description="Helical" evidence="7">
    <location>
        <begin position="183"/>
        <end position="202"/>
    </location>
</feature>
<dbReference type="Pfam" id="PF07690">
    <property type="entry name" value="MFS_1"/>
    <property type="match status" value="1"/>
</dbReference>
<feature type="transmembrane region" description="Helical" evidence="7">
    <location>
        <begin position="90"/>
        <end position="109"/>
    </location>
</feature>
<dbReference type="PANTHER" id="PTHR23514">
    <property type="entry name" value="BYPASS OF STOP CODON PROTEIN 6"/>
    <property type="match status" value="1"/>
</dbReference>
<protein>
    <submittedName>
        <fullName evidence="9">MFS transporter</fullName>
    </submittedName>
</protein>
<keyword evidence="5 7" id="KW-1133">Transmembrane helix</keyword>
<evidence type="ECO:0000256" key="5">
    <source>
        <dbReference type="ARBA" id="ARBA00022989"/>
    </source>
</evidence>
<dbReference type="AlphaFoldDB" id="A0A5J6QP89"/>